<feature type="coiled-coil region" evidence="2">
    <location>
        <begin position="333"/>
        <end position="507"/>
    </location>
</feature>
<reference evidence="6" key="1">
    <citation type="submission" date="2016-10" db="EMBL/GenBank/DDBJ databases">
        <authorList>
            <person name="Varghese N."/>
            <person name="Submissions S."/>
        </authorList>
    </citation>
    <scope>NUCLEOTIDE SEQUENCE [LARGE SCALE GENOMIC DNA]</scope>
    <source>
        <strain evidence="6">IBRC-M 10043</strain>
    </source>
</reference>
<dbReference type="PANTHER" id="PTHR32083:SF48">
    <property type="entry name" value="TRANS-GOLGI NETWORK-LOCALIZED SYP41-INTERACTING PROTEIN 1"/>
    <property type="match status" value="1"/>
</dbReference>
<evidence type="ECO:0000256" key="1">
    <source>
        <dbReference type="ARBA" id="ARBA00023054"/>
    </source>
</evidence>
<organism evidence="5 6">
    <name type="scientific">Halorientalis persicus</name>
    <dbReference type="NCBI Taxonomy" id="1367881"/>
    <lineage>
        <taxon>Archaea</taxon>
        <taxon>Methanobacteriati</taxon>
        <taxon>Methanobacteriota</taxon>
        <taxon>Stenosarchaea group</taxon>
        <taxon>Halobacteria</taxon>
        <taxon>Halobacteriales</taxon>
        <taxon>Haloarculaceae</taxon>
        <taxon>Halorientalis</taxon>
    </lineage>
</organism>
<dbReference type="InterPro" id="IPR027417">
    <property type="entry name" value="P-loop_NTPase"/>
</dbReference>
<gene>
    <name evidence="5" type="ORF">SAMN05216388_101943</name>
</gene>
<accession>A0A1H8SIJ1</accession>
<name>A0A1H8SIJ1_9EURY</name>
<dbReference type="OrthoDB" id="241568at2157"/>
<dbReference type="InterPro" id="IPR038729">
    <property type="entry name" value="Rad50/SbcC_AAA"/>
</dbReference>
<keyword evidence="1 2" id="KW-0175">Coiled coil</keyword>
<dbReference type="Gene3D" id="1.10.287.510">
    <property type="entry name" value="Helix hairpin bin"/>
    <property type="match status" value="1"/>
</dbReference>
<dbReference type="GO" id="GO:0005856">
    <property type="term" value="C:cytoskeleton"/>
    <property type="evidence" value="ECO:0007669"/>
    <property type="project" value="TreeGrafter"/>
</dbReference>
<dbReference type="GO" id="GO:0016887">
    <property type="term" value="F:ATP hydrolysis activity"/>
    <property type="evidence" value="ECO:0007669"/>
    <property type="project" value="InterPro"/>
</dbReference>
<feature type="region of interest" description="Disordered" evidence="3">
    <location>
        <begin position="219"/>
        <end position="264"/>
    </location>
</feature>
<dbReference type="RefSeq" id="WP_092662401.1">
    <property type="nucleotide sequence ID" value="NZ_FOCX01000019.1"/>
</dbReference>
<dbReference type="NCBIfam" id="NF045487">
    <property type="entry name" value="ASRP"/>
    <property type="match status" value="1"/>
</dbReference>
<proteinExistence type="predicted"/>
<dbReference type="GO" id="GO:0006302">
    <property type="term" value="P:double-strand break repair"/>
    <property type="evidence" value="ECO:0007669"/>
    <property type="project" value="InterPro"/>
</dbReference>
<sequence length="644" mass="74031">MNTVESGGGVEVDVRNVGGIDRTRCTFEPGITVLTGENATNRTSFLTSLMAALGSDEATLKSDADEGEVRLSLNGETYTRTFERTDGGVTMGGDPYLKDPTVADLFAFLLESNEARRAVRSASDLRQLVMRPVDTDEIHAEIDRLEAEKRRLDDELEQLDDLEAERADLVDERAQLADEIEDVERELETRRAELSDLDASIEESKSHREQRQAEFAELESAREDLERTRRQLETERESLDSLHEERAELERRREALPDDTGDRLTEIESELDRLREHKRSLESTINRLGQIVQFNESMVDGDDAPVEGLTERDDDVTAQLLPDDEVVCWTCGSEVEEAAIENTLDRLRDLRQETVSQRREISAEIDDLQSEKRDLESTREERERVDRRLSDLDAEIERRTENVDELESSIDDLEVRVEDLEDAVRERDEREYEEVIERHRAVNELEFELEALRDDRDAAADEIEEIDARLDEREELEARRESVAEELQVQRTRIERLEAEMVETFNDRMAEVLSLLDYDGIDRIWIEARERETREGRRKVTERVFDLHIVRRGDEDGVYEDTVDTLSESEREVAGLVFALAGYLAHDLDETVPFVVLDSLEAIDGDRIGRLLEYFADHTRYLVVALLDADAAAVDDSHERIQMG</sequence>
<dbReference type="SUPFAM" id="SSF52540">
    <property type="entry name" value="P-loop containing nucleoside triphosphate hydrolases"/>
    <property type="match status" value="1"/>
</dbReference>
<evidence type="ECO:0000256" key="3">
    <source>
        <dbReference type="SAM" id="MobiDB-lite"/>
    </source>
</evidence>
<dbReference type="Pfam" id="PF13476">
    <property type="entry name" value="AAA_23"/>
    <property type="match status" value="1"/>
</dbReference>
<dbReference type="PANTHER" id="PTHR32083">
    <property type="entry name" value="CILIA AND FLAGELLA-ASSOCIATED PROTEIN 58-RELATED"/>
    <property type="match status" value="1"/>
</dbReference>
<dbReference type="Gene3D" id="3.40.50.300">
    <property type="entry name" value="P-loop containing nucleotide triphosphate hydrolases"/>
    <property type="match status" value="2"/>
</dbReference>
<keyword evidence="6" id="KW-1185">Reference proteome</keyword>
<feature type="domain" description="Rad50/SbcC-type AAA" evidence="4">
    <location>
        <begin position="13"/>
        <end position="226"/>
    </location>
</feature>
<evidence type="ECO:0000259" key="4">
    <source>
        <dbReference type="Pfam" id="PF13476"/>
    </source>
</evidence>
<dbReference type="AlphaFoldDB" id="A0A1H8SIJ1"/>
<dbReference type="EMBL" id="FOCX01000019">
    <property type="protein sequence ID" value="SEO78336.1"/>
    <property type="molecule type" value="Genomic_DNA"/>
</dbReference>
<evidence type="ECO:0000313" key="5">
    <source>
        <dbReference type="EMBL" id="SEO78336.1"/>
    </source>
</evidence>
<protein>
    <recommendedName>
        <fullName evidence="4">Rad50/SbcC-type AAA domain-containing protein</fullName>
    </recommendedName>
</protein>
<evidence type="ECO:0000313" key="6">
    <source>
        <dbReference type="Proteomes" id="UP000198775"/>
    </source>
</evidence>
<dbReference type="Proteomes" id="UP000198775">
    <property type="component" value="Unassembled WGS sequence"/>
</dbReference>
<evidence type="ECO:0000256" key="2">
    <source>
        <dbReference type="SAM" id="Coils"/>
    </source>
</evidence>